<dbReference type="EMBL" id="FUXI01000036">
    <property type="protein sequence ID" value="SKA08941.1"/>
    <property type="molecule type" value="Genomic_DNA"/>
</dbReference>
<sequence>MAQAIRLNDSNEVEFITVEKSQYEKLQKEVKILRAKLRLGQEIQKGLLDSADGKEKTWEEVKAGLKHYG</sequence>
<dbReference type="STRING" id="263852.SAMN02745116_02379"/>
<organism evidence="2 3">
    <name type="scientific">Pilibacter termitis</name>
    <dbReference type="NCBI Taxonomy" id="263852"/>
    <lineage>
        <taxon>Bacteria</taxon>
        <taxon>Bacillati</taxon>
        <taxon>Bacillota</taxon>
        <taxon>Bacilli</taxon>
        <taxon>Lactobacillales</taxon>
        <taxon>Enterococcaceae</taxon>
        <taxon>Pilibacter</taxon>
    </lineage>
</organism>
<evidence type="ECO:0000256" key="1">
    <source>
        <dbReference type="SAM" id="Coils"/>
    </source>
</evidence>
<accession>A0A1T4QZR0</accession>
<dbReference type="AlphaFoldDB" id="A0A1T4QZR0"/>
<protein>
    <submittedName>
        <fullName evidence="2">Uncharacterized protein</fullName>
    </submittedName>
</protein>
<reference evidence="3" key="1">
    <citation type="submission" date="2017-02" db="EMBL/GenBank/DDBJ databases">
        <authorList>
            <person name="Varghese N."/>
            <person name="Submissions S."/>
        </authorList>
    </citation>
    <scope>NUCLEOTIDE SEQUENCE [LARGE SCALE GENOMIC DNA]</scope>
    <source>
        <strain evidence="3">ATCC BAA-1030</strain>
    </source>
</reference>
<evidence type="ECO:0000313" key="3">
    <source>
        <dbReference type="Proteomes" id="UP000190328"/>
    </source>
</evidence>
<keyword evidence="1" id="KW-0175">Coiled coil</keyword>
<evidence type="ECO:0000313" key="2">
    <source>
        <dbReference type="EMBL" id="SKA08941.1"/>
    </source>
</evidence>
<proteinExistence type="predicted"/>
<feature type="coiled-coil region" evidence="1">
    <location>
        <begin position="16"/>
        <end position="43"/>
    </location>
</feature>
<gene>
    <name evidence="2" type="ORF">SAMN02745116_02379</name>
</gene>
<keyword evidence="3" id="KW-1185">Reference proteome</keyword>
<dbReference type="Proteomes" id="UP000190328">
    <property type="component" value="Unassembled WGS sequence"/>
</dbReference>
<dbReference type="RefSeq" id="WP_078808278.1">
    <property type="nucleotide sequence ID" value="NZ_FUXI01000036.1"/>
</dbReference>
<name>A0A1T4QZR0_9ENTE</name>